<dbReference type="SMART" id="SM00382">
    <property type="entry name" value="AAA"/>
    <property type="match status" value="3"/>
</dbReference>
<dbReference type="Pfam" id="PF12775">
    <property type="entry name" value="AAA_7"/>
    <property type="match status" value="1"/>
</dbReference>
<dbReference type="InterPro" id="IPR024743">
    <property type="entry name" value="Dynein_HC_stalk"/>
</dbReference>
<evidence type="ECO:0000256" key="1">
    <source>
        <dbReference type="ARBA" id="ARBA00004430"/>
    </source>
</evidence>
<dbReference type="GO" id="GO:0007018">
    <property type="term" value="P:microtubule-based movement"/>
    <property type="evidence" value="ECO:0007669"/>
    <property type="project" value="InterPro"/>
</dbReference>
<dbReference type="Ensembl" id="ENSCSAVT00000020358.1">
    <property type="protein sequence ID" value="ENSCSAVP00000020142.1"/>
    <property type="gene ID" value="ENSCSAVG00000011822.1"/>
</dbReference>
<dbReference type="GO" id="GO:0005874">
    <property type="term" value="C:microtubule"/>
    <property type="evidence" value="ECO:0007669"/>
    <property type="project" value="UniProtKB-KW"/>
</dbReference>
<dbReference type="Pfam" id="PF17857">
    <property type="entry name" value="AAA_lid_1"/>
    <property type="match status" value="1"/>
</dbReference>
<dbReference type="InterPro" id="IPR041589">
    <property type="entry name" value="DNAH3_AAA_lid_1"/>
</dbReference>
<dbReference type="Gene3D" id="1.10.8.1220">
    <property type="match status" value="1"/>
</dbReference>
<dbReference type="FunFam" id="1.20.58.1120:FF:000004">
    <property type="entry name" value="Dynein axonemal heavy chain 5"/>
    <property type="match status" value="1"/>
</dbReference>
<dbReference type="GO" id="GO:0005858">
    <property type="term" value="C:axonemal dynein complex"/>
    <property type="evidence" value="ECO:0007669"/>
    <property type="project" value="TreeGrafter"/>
</dbReference>
<dbReference type="InterPro" id="IPR024317">
    <property type="entry name" value="Dynein_heavy_chain_D4_dom"/>
</dbReference>
<evidence type="ECO:0000256" key="2">
    <source>
        <dbReference type="ARBA" id="ARBA00008887"/>
    </source>
</evidence>
<feature type="domain" description="AAA+ ATPase" evidence="15">
    <location>
        <begin position="629"/>
        <end position="784"/>
    </location>
</feature>
<dbReference type="InterPro" id="IPR041466">
    <property type="entry name" value="Dynein_AAA5_ext"/>
</dbReference>
<dbReference type="GO" id="GO:0008569">
    <property type="term" value="F:minus-end-directed microtubule motor activity"/>
    <property type="evidence" value="ECO:0007669"/>
    <property type="project" value="InterPro"/>
</dbReference>
<dbReference type="Gene3D" id="1.20.920.30">
    <property type="match status" value="2"/>
</dbReference>
<dbReference type="Gene3D" id="1.20.58.1120">
    <property type="match status" value="1"/>
</dbReference>
<dbReference type="FunFam" id="3.20.180.20:FF:000001">
    <property type="entry name" value="Dynein axonemal heavy chain 5"/>
    <property type="match status" value="1"/>
</dbReference>
<dbReference type="Pfam" id="PF03028">
    <property type="entry name" value="Dynein_heavy"/>
    <property type="match status" value="1"/>
</dbReference>
<name>H2ZRC6_CIOSA</name>
<feature type="coiled-coil region" evidence="14">
    <location>
        <begin position="1521"/>
        <end position="1548"/>
    </location>
</feature>
<dbReference type="GO" id="GO:0045505">
    <property type="term" value="F:dynein intermediate chain binding"/>
    <property type="evidence" value="ECO:0007669"/>
    <property type="project" value="InterPro"/>
</dbReference>
<dbReference type="Pfam" id="PF12777">
    <property type="entry name" value="MT"/>
    <property type="match status" value="1"/>
</dbReference>
<dbReference type="InterPro" id="IPR042222">
    <property type="entry name" value="Dynein_2_N"/>
</dbReference>
<dbReference type="GO" id="GO:0005524">
    <property type="term" value="F:ATP binding"/>
    <property type="evidence" value="ECO:0007669"/>
    <property type="project" value="UniProtKB-KW"/>
</dbReference>
<evidence type="ECO:0000256" key="5">
    <source>
        <dbReference type="ARBA" id="ARBA00022737"/>
    </source>
</evidence>
<feature type="domain" description="AAA+ ATPase" evidence="15">
    <location>
        <begin position="950"/>
        <end position="1099"/>
    </location>
</feature>
<dbReference type="GO" id="GO:0051959">
    <property type="term" value="F:dynein light intermediate chain binding"/>
    <property type="evidence" value="ECO:0007669"/>
    <property type="project" value="InterPro"/>
</dbReference>
<dbReference type="Gene3D" id="3.40.50.300">
    <property type="entry name" value="P-loop containing nucleotide triphosphate hydrolases"/>
    <property type="match status" value="6"/>
</dbReference>
<dbReference type="InterPro" id="IPR035706">
    <property type="entry name" value="AAA_9"/>
</dbReference>
<dbReference type="FunFam" id="3.40.50.300:FF:000044">
    <property type="entry name" value="Dynein heavy chain 5, axonemal"/>
    <property type="match status" value="1"/>
</dbReference>
<keyword evidence="13" id="KW-0966">Cell projection</keyword>
<evidence type="ECO:0000256" key="3">
    <source>
        <dbReference type="ARBA" id="ARBA00022490"/>
    </source>
</evidence>
<dbReference type="FunFam" id="1.20.140.100:FF:000003">
    <property type="entry name" value="Dynein, axonemal, heavy chain 5"/>
    <property type="match status" value="1"/>
</dbReference>
<evidence type="ECO:0000256" key="9">
    <source>
        <dbReference type="ARBA" id="ARBA00023054"/>
    </source>
</evidence>
<dbReference type="InterPro" id="IPR026983">
    <property type="entry name" value="DHC"/>
</dbReference>
<dbReference type="FunFam" id="1.10.8.710:FF:000003">
    <property type="entry name" value="Dynein axonemal heavy chain 5"/>
    <property type="match status" value="1"/>
</dbReference>
<dbReference type="Gene3D" id="1.20.140.100">
    <property type="entry name" value="Dynein heavy chain, N-terminal domain 2"/>
    <property type="match status" value="1"/>
</dbReference>
<evidence type="ECO:0000256" key="13">
    <source>
        <dbReference type="ARBA" id="ARBA00023273"/>
    </source>
</evidence>
<keyword evidence="10" id="KW-0969">Cilium</keyword>
<dbReference type="FunFam" id="1.10.8.720:FF:000004">
    <property type="entry name" value="Dynein heavy chain 5, axonemal"/>
    <property type="match status" value="1"/>
</dbReference>
<evidence type="ECO:0000256" key="8">
    <source>
        <dbReference type="ARBA" id="ARBA00023017"/>
    </source>
</evidence>
<dbReference type="Pfam" id="PF18198">
    <property type="entry name" value="AAA_lid_11"/>
    <property type="match status" value="1"/>
</dbReference>
<dbReference type="InterPro" id="IPR027417">
    <property type="entry name" value="P-loop_NTPase"/>
</dbReference>
<dbReference type="InterPro" id="IPR004273">
    <property type="entry name" value="Dynein_heavy_D6_P-loop"/>
</dbReference>
<dbReference type="Pfam" id="PF17852">
    <property type="entry name" value="Dynein_AAA_lid"/>
    <property type="match status" value="1"/>
</dbReference>
<evidence type="ECO:0000313" key="17">
    <source>
        <dbReference type="Proteomes" id="UP000007875"/>
    </source>
</evidence>
<dbReference type="Pfam" id="PF12781">
    <property type="entry name" value="AAA_9"/>
    <property type="match status" value="1"/>
</dbReference>
<dbReference type="Pfam" id="PF12780">
    <property type="entry name" value="AAA_8"/>
    <property type="match status" value="1"/>
</dbReference>
<keyword evidence="9 14" id="KW-0175">Coiled coil</keyword>
<dbReference type="Gene3D" id="1.10.472.130">
    <property type="match status" value="1"/>
</dbReference>
<evidence type="ECO:0000256" key="6">
    <source>
        <dbReference type="ARBA" id="ARBA00022741"/>
    </source>
</evidence>
<dbReference type="PANTHER" id="PTHR46532:SF13">
    <property type="entry name" value="CYTOPLASMIC DYNEIN 1 HEAVY CHAIN 1"/>
    <property type="match status" value="1"/>
</dbReference>
<dbReference type="PANTHER" id="PTHR46532">
    <property type="entry name" value="MALE FERTILITY FACTOR KL5"/>
    <property type="match status" value="1"/>
</dbReference>
<dbReference type="InterPro" id="IPR043157">
    <property type="entry name" value="Dynein_AAA1S"/>
</dbReference>
<keyword evidence="3" id="KW-0963">Cytoplasm</keyword>
<dbReference type="FunFam" id="3.40.50.300:FF:002141">
    <property type="entry name" value="Dynein heavy chain"/>
    <property type="match status" value="1"/>
</dbReference>
<dbReference type="InterPro" id="IPR042228">
    <property type="entry name" value="Dynein_linker_3"/>
</dbReference>
<keyword evidence="5" id="KW-0677">Repeat</keyword>
<evidence type="ECO:0000256" key="4">
    <source>
        <dbReference type="ARBA" id="ARBA00022701"/>
    </source>
</evidence>
<dbReference type="FunFam" id="3.40.50.300:FF:000543">
    <property type="entry name" value="Dynein axonemal heavy chain 5"/>
    <property type="match status" value="1"/>
</dbReference>
<dbReference type="Gene3D" id="1.10.8.720">
    <property type="entry name" value="Region D6 of dynein motor"/>
    <property type="match status" value="1"/>
</dbReference>
<evidence type="ECO:0000256" key="14">
    <source>
        <dbReference type="SAM" id="Coils"/>
    </source>
</evidence>
<dbReference type="InterPro" id="IPR003593">
    <property type="entry name" value="AAA+_ATPase"/>
</dbReference>
<keyword evidence="12" id="KW-0206">Cytoskeleton</keyword>
<dbReference type="SUPFAM" id="SSF52540">
    <property type="entry name" value="P-loop containing nucleoside triphosphate hydrolases"/>
    <property type="match status" value="4"/>
</dbReference>
<keyword evidence="6" id="KW-0547">Nucleotide-binding</keyword>
<dbReference type="FunFam" id="1.20.920.20:FF:000004">
    <property type="entry name" value="Dynein axonemal heavy chain 5"/>
    <property type="match status" value="1"/>
</dbReference>
<dbReference type="Gene3D" id="1.20.920.20">
    <property type="match status" value="1"/>
</dbReference>
<dbReference type="InterPro" id="IPR041658">
    <property type="entry name" value="AAA_lid_11"/>
</dbReference>
<dbReference type="GO" id="GO:0097729">
    <property type="term" value="C:9+2 motile cilium"/>
    <property type="evidence" value="ECO:0007669"/>
    <property type="project" value="UniProtKB-ARBA"/>
</dbReference>
<reference evidence="16" key="2">
    <citation type="submission" date="2025-08" db="UniProtKB">
        <authorList>
            <consortium name="Ensembl"/>
        </authorList>
    </citation>
    <scope>IDENTIFICATION</scope>
</reference>
<keyword evidence="4" id="KW-0493">Microtubule</keyword>
<evidence type="ECO:0000256" key="7">
    <source>
        <dbReference type="ARBA" id="ARBA00022840"/>
    </source>
</evidence>
<dbReference type="Gene3D" id="1.10.8.710">
    <property type="match status" value="1"/>
</dbReference>
<comment type="similarity">
    <text evidence="2">Belongs to the dynein heavy chain family.</text>
</comment>
<reference evidence="16" key="3">
    <citation type="submission" date="2025-09" db="UniProtKB">
        <authorList>
            <consortium name="Ensembl"/>
        </authorList>
    </citation>
    <scope>IDENTIFICATION</scope>
</reference>
<evidence type="ECO:0000313" key="16">
    <source>
        <dbReference type="Ensembl" id="ENSCSAVP00000020142.1"/>
    </source>
</evidence>
<dbReference type="Gene3D" id="3.20.180.20">
    <property type="entry name" value="Dynein heavy chain, N-terminal domain 2"/>
    <property type="match status" value="1"/>
</dbReference>
<evidence type="ECO:0000256" key="10">
    <source>
        <dbReference type="ARBA" id="ARBA00023069"/>
    </source>
</evidence>
<evidence type="ECO:0000256" key="11">
    <source>
        <dbReference type="ARBA" id="ARBA00023175"/>
    </source>
</evidence>
<dbReference type="Proteomes" id="UP000007875">
    <property type="component" value="Unassembled WGS sequence"/>
</dbReference>
<keyword evidence="17" id="KW-1185">Reference proteome</keyword>
<dbReference type="Pfam" id="PF08393">
    <property type="entry name" value="DHC_N2"/>
    <property type="match status" value="1"/>
</dbReference>
<feature type="coiled-coil region" evidence="14">
    <location>
        <begin position="2008"/>
        <end position="2035"/>
    </location>
</feature>
<protein>
    <recommendedName>
        <fullName evidence="15">AAA+ ATPase domain-containing protein</fullName>
    </recommendedName>
</protein>
<evidence type="ECO:0000259" key="15">
    <source>
        <dbReference type="SMART" id="SM00382"/>
    </source>
</evidence>
<dbReference type="Pfam" id="PF12774">
    <property type="entry name" value="AAA_6"/>
    <property type="match status" value="1"/>
</dbReference>
<dbReference type="FunFam" id="3.40.50.300:FF:001221">
    <property type="entry name" value="Axonemal dynein heavy chain 8"/>
    <property type="match status" value="1"/>
</dbReference>
<keyword evidence="8" id="KW-0243">Dynein</keyword>
<dbReference type="Gene3D" id="6.10.140.1060">
    <property type="match status" value="1"/>
</dbReference>
<sequence>VVQNLWVYLEAVFVGGDIAKQLPQEAKRFANIDKSWQKIMQKAHETTNVVQCCMGDDTLAQLLPHLLEQLEMCQKSLTGYLEKKRLLFPRFFFVSDPALLEILGQASDSHTIQAHLLSLFDNVYKVDFDEKVYDKIIRIRSQEDEVVDLESPVMAQGNVEVWLKSLLDTVLNTVHCVIRKASQAVNDAASFKLVEFSNVFPAQISQLGIQMLWTKDAETSLTNAKSDKKAMATMNQRFLDMLNELINTTTTELTKYERTKFETLVTIHVHQRDIFDDMCRMHIKSPSDFEWLKQSRFYFIDDTDRCLVQITDVDFDYCNEYTGCTDRLVITPLTDRCYITLAQALGMSMGGAPAGPAGTGKTETTKDMGKCLGKYVVVFNCSDQMDYRGLGRIYKGLAQSGSWGCFDEFNRIELPVLSVAAQQIAIVLQCKKMKKPQFVFTDGDVVDLDKEFGIFLTMNPGYAGRQELPENLKIIFRPVAMMVPDRSIIIRVKLAACGFIENIVLSKKFYTLYKLCEEQLSKQVHYDFGLRNILSVLRTLGGVKRANPEDPEPMIVMRVLRDMNLSKLVDEDEPLFLSLINDLFPGIQLDKAGYPDLEAAIEKQILDAGLINHPPWVLKLIQLFETQRVRHGMMALGPSGAGKTKCIHTLMKAMTDCGEPHREMRMNPKAITAPQMFGTLDVATNDWTDGIFSTLWRRTHKAKKGEHIWLVLDGPVDAIWIENLNSVLDDNKTLTLANGDRIPMAPNCKIIFEPHNIDNASPATVSRNGMVFMSSSVLDWQPILKGWLQTLPMQQNNILMDEFESIFQDSLDFLFSSCFPKMDFLECMYIRQAIDILQGEESKQPNSEHLKRLFFFSLMWSVGAILELDDRAKLEEFIKNHENKLAIPPIQDDETIFEYMVNEEGQWEHWGKRVPQYNYPKDSVPDYMEILVPNVDNVRTDFLMQTIMQQEKGILLIGEQGTAKTVMIKGYSNRYDPEHHLSKALNFSSATTPNMFQRTVESYVDKRVGTTYGPPAGKKMTVFIDDINMPVVNNWGDQITNEIVRQLMATKGFYSIDKPGDFTNIVDIQFVAAMIHPVGGGRNDIPQRLKRQLCIFNCTLPSNNSIDKIFSTIGEGYFCKPRGFTAEVVELIPKLVKMLPTPAKFHYIFNLRDLSRIWQGILNVDTTVGSTVEVLLGLWKHECHRVVADRFTNQPDKDWFAAALDKIVGDTLPELKSQLPAEPYFVDFLQEAPEATGLNLAESDAMVHLVKISRIIRTPRGNCLLVGVGGSGKQSLTRLATYIAGYESFQITLSRTYNVANLIDDLKILYRKTGKEGKGVSFIFTDNEIKDEGFLEYMNNVLASGEVSNLFARDEIDEITQELVPVMKAEYPRRPPTNENLYEYFLSRVRANLHVVLCFSPVGEKFQNRALKFPALISGCTMDWFLRWPRDALIQVAQYFLEVFPMECDKNTKGSIVQVMGTAQDIVAEKCVEYFERYRRACHVTPKSYLSFLAGYKTIYKSKLDDISVLSSRMKTGLLKLVEAEKSVNELSKELAVKEKDLAVASKEADQVLKVVTVKATAAEKVKAEVQKVKDKAQHIVDSIAVDKISAEAKLTAAKPALEAAEAALQTIKPADIATVRKLGKPPHLIMRIMDCVLLLFQKRINPVEMDPDRPCVKPSWSEALKMMNNSGFLQSLLNFSKDTITEETVELLAPYLDMDDYSFESAKKVCGNVAGLCSWTQAMSFFYSINKEVLPLKANLIIQEARLGKANADLNEAQATLDEKQAELNEVQAMYDKAIAHKQALIDDAEACKRKMVNASALIEGLGGEKIRWTAAGKTFQDQITRLVGDVLLATGFLSYSGPFNQDFRNLLQTAWKKEMAINKIPFSDDINLISMLVDNATIGEWNLQGLPNDDLSVQNGIIVTRATRYPLLIDPQGQGKIWVRNKEMANELQITTLNHKYFRTHLEDALSLGRPLLIEDVGEELDPALDNVLEQNFIKSGSTFKVKVGDKEVDDQLLGRVILTEKQELESERVALMEEVTANKRKMKELEDNLLFRLTSTQGSLVEDESLIQVLQTTKVTAEEVSDKLTIAADTEVKINTAREEFRPVATRGSILYFLIVEMSLVNVMYQTSLRQFLQLFDLALARSAKSPIPSKRILNIIEYLTYDVFRYTSRGLYEEHKFLYVLLLTLKIALNTEKITHTEFQTFIKGGASLDLNAVDPKPKKWILDMTWLNLVQLSRLQQFSQLLNQISRNDKGWKAWFDEEAPEEATIPEGYSSSLDTFRKLLLIRAWCPDRITAQARHFIASTMGEKYTEAVLLDYEKMLGESEKTSPMICFLTMGSDPTDNIERLARGKGIPCRAISMGQGQEVHARRLLTQCFSDGGWLLLQNCHLGLAYMEELLEQVRVLQTNESINDQCRTWITAEVHAKFPINLLQSSIKYTNEPPQGCKAGLKRTYSAMNQEFLDISNMPQWKPLLFTVAFLYTTVQERRKFGPLGWNIPYEYNQADFTTSVQFIQNHLDDLDIKKGVSWNTVRYMLGEIQFGGRVTDDLDKHLLNTYCKVWFGEHIFAEKFCFYKGYTIPRGKSIAEYHTHIDNLPLVDTPEVMGLHPNADIT</sequence>
<keyword evidence="7" id="KW-0067">ATP-binding</keyword>
<dbReference type="HOGENOM" id="CLU_000038_7_0_1"/>
<comment type="subcellular location">
    <subcellularLocation>
        <location evidence="1">Cytoplasm</location>
        <location evidence="1">Cytoskeleton</location>
        <location evidence="1">Cilium axoneme</location>
    </subcellularLocation>
</comment>
<dbReference type="GeneTree" id="ENSGT00940000164265"/>
<keyword evidence="11" id="KW-0505">Motor protein</keyword>
<dbReference type="InterPro" id="IPR035699">
    <property type="entry name" value="AAA_6"/>
</dbReference>
<organism evidence="16 17">
    <name type="scientific">Ciona savignyi</name>
    <name type="common">Pacific transparent sea squirt</name>
    <dbReference type="NCBI Taxonomy" id="51511"/>
    <lineage>
        <taxon>Eukaryota</taxon>
        <taxon>Metazoa</taxon>
        <taxon>Chordata</taxon>
        <taxon>Tunicata</taxon>
        <taxon>Ascidiacea</taxon>
        <taxon>Phlebobranchia</taxon>
        <taxon>Cionidae</taxon>
        <taxon>Ciona</taxon>
    </lineage>
</organism>
<dbReference type="FunFam" id="3.40.50.300:FF:000320">
    <property type="entry name" value="Dynein, axonemal, heavy chain 5"/>
    <property type="match status" value="1"/>
</dbReference>
<dbReference type="FunFam" id="1.10.8.1220:FF:000001">
    <property type="entry name" value="Dynein axonemal heavy chain 5"/>
    <property type="match status" value="1"/>
</dbReference>
<proteinExistence type="inferred from homology"/>
<feature type="coiled-coil region" evidence="14">
    <location>
        <begin position="1748"/>
        <end position="1782"/>
    </location>
</feature>
<evidence type="ECO:0000256" key="12">
    <source>
        <dbReference type="ARBA" id="ARBA00023212"/>
    </source>
</evidence>
<feature type="domain" description="AAA+ ATPase" evidence="15">
    <location>
        <begin position="350"/>
        <end position="486"/>
    </location>
</feature>
<reference evidence="17" key="1">
    <citation type="submission" date="2003-08" db="EMBL/GenBank/DDBJ databases">
        <authorList>
            <person name="Birren B."/>
            <person name="Nusbaum C."/>
            <person name="Abebe A."/>
            <person name="Abouelleil A."/>
            <person name="Adekoya E."/>
            <person name="Ait-zahra M."/>
            <person name="Allen N."/>
            <person name="Allen T."/>
            <person name="An P."/>
            <person name="Anderson M."/>
            <person name="Anderson S."/>
            <person name="Arachchi H."/>
            <person name="Armbruster J."/>
            <person name="Bachantsang P."/>
            <person name="Baldwin J."/>
            <person name="Barry A."/>
            <person name="Bayul T."/>
            <person name="Blitshsteyn B."/>
            <person name="Bloom T."/>
            <person name="Blye J."/>
            <person name="Boguslavskiy L."/>
            <person name="Borowsky M."/>
            <person name="Boukhgalter B."/>
            <person name="Brunache A."/>
            <person name="Butler J."/>
            <person name="Calixte N."/>
            <person name="Calvo S."/>
            <person name="Camarata J."/>
            <person name="Campo K."/>
            <person name="Chang J."/>
            <person name="Cheshatsang Y."/>
            <person name="Citroen M."/>
            <person name="Collymore A."/>
            <person name="Considine T."/>
            <person name="Cook A."/>
            <person name="Cooke P."/>
            <person name="Corum B."/>
            <person name="Cuomo C."/>
            <person name="David R."/>
            <person name="Dawoe T."/>
            <person name="Degray S."/>
            <person name="Dodge S."/>
            <person name="Dooley K."/>
            <person name="Dorje P."/>
            <person name="Dorjee K."/>
            <person name="Dorris L."/>
            <person name="Duffey N."/>
            <person name="Dupes A."/>
            <person name="Elkins T."/>
            <person name="Engels R."/>
            <person name="Erickson J."/>
            <person name="Farina A."/>
            <person name="Faro S."/>
            <person name="Ferreira P."/>
            <person name="Fischer H."/>
            <person name="Fitzgerald M."/>
            <person name="Foley K."/>
            <person name="Gage D."/>
            <person name="Galagan J."/>
            <person name="Gearin G."/>
            <person name="Gnerre S."/>
            <person name="Gnirke A."/>
            <person name="Goyette A."/>
            <person name="Graham J."/>
            <person name="Grandbois E."/>
            <person name="Gyaltsen K."/>
            <person name="Hafez N."/>
            <person name="Hagopian D."/>
            <person name="Hagos B."/>
            <person name="Hall J."/>
            <person name="Hatcher B."/>
            <person name="Heller A."/>
            <person name="Higgins H."/>
            <person name="Honan T."/>
            <person name="Horn A."/>
            <person name="Houde N."/>
            <person name="Hughes L."/>
            <person name="Hulme W."/>
            <person name="Husby E."/>
            <person name="Iliev I."/>
            <person name="Jaffe D."/>
            <person name="Jones C."/>
            <person name="Kamal M."/>
            <person name="Kamat A."/>
            <person name="Kamvysselis M."/>
            <person name="Karlsson E."/>
            <person name="Kells C."/>
            <person name="Kieu A."/>
            <person name="Kisner P."/>
            <person name="Kodira C."/>
            <person name="Kulbokas E."/>
            <person name="Labutti K."/>
            <person name="Lama D."/>
            <person name="Landers T."/>
            <person name="Leger J."/>
            <person name="Levine S."/>
            <person name="Lewis D."/>
            <person name="Lewis T."/>
            <person name="Lindblad-toh K."/>
            <person name="Liu X."/>
            <person name="Lokyitsang T."/>
            <person name="Lokyitsang Y."/>
            <person name="Lucien O."/>
            <person name="Lui A."/>
            <person name="Ma L.J."/>
            <person name="Mabbitt R."/>
            <person name="Macdonald J."/>
            <person name="Maclean C."/>
            <person name="Major J."/>
            <person name="Manning J."/>
            <person name="Marabella R."/>
            <person name="Maru K."/>
            <person name="Matthews C."/>
            <person name="Mauceli E."/>
            <person name="Mccarthy M."/>
            <person name="Mcdonough S."/>
            <person name="Mcghee T."/>
            <person name="Meldrim J."/>
            <person name="Meneus L."/>
            <person name="Mesirov J."/>
            <person name="Mihalev A."/>
            <person name="Mihova T."/>
            <person name="Mikkelsen T."/>
            <person name="Mlenga V."/>
            <person name="Moru K."/>
            <person name="Mozes J."/>
            <person name="Mulrain L."/>
            <person name="Munson G."/>
            <person name="Naylor J."/>
            <person name="Newes C."/>
            <person name="Nguyen C."/>
            <person name="Nguyen N."/>
            <person name="Nguyen T."/>
            <person name="Nicol R."/>
            <person name="Nielsen C."/>
            <person name="Nizzari M."/>
            <person name="Norbu C."/>
            <person name="Norbu N."/>
            <person name="O'donnell P."/>
            <person name="Okoawo O."/>
            <person name="O'leary S."/>
            <person name="Omotosho B."/>
            <person name="O'neill K."/>
            <person name="Osman S."/>
            <person name="Parker S."/>
            <person name="Perrin D."/>
            <person name="Phunkhang P."/>
            <person name="Piqani B."/>
            <person name="Purcell S."/>
            <person name="Rachupka T."/>
            <person name="Ramasamy U."/>
            <person name="Rameau R."/>
            <person name="Ray V."/>
            <person name="Raymond C."/>
            <person name="Retta R."/>
            <person name="Richardson S."/>
            <person name="Rise C."/>
            <person name="Rodriguez J."/>
            <person name="Rogers J."/>
            <person name="Rogov P."/>
            <person name="Rutman M."/>
            <person name="Schupbach R."/>
            <person name="Seaman C."/>
            <person name="Settipalli S."/>
            <person name="Sharpe T."/>
            <person name="Sheridan J."/>
            <person name="Sherpa N."/>
            <person name="Shi J."/>
            <person name="Smirnov S."/>
            <person name="Smith C."/>
            <person name="Sougnez C."/>
            <person name="Spencer B."/>
            <person name="Stalker J."/>
            <person name="Stange-thomann N."/>
            <person name="Stavropoulos S."/>
            <person name="Stetson K."/>
            <person name="Stone C."/>
            <person name="Stone S."/>
            <person name="Stubbs M."/>
            <person name="Talamas J."/>
            <person name="Tchuinga P."/>
            <person name="Tenzing P."/>
            <person name="Tesfaye S."/>
            <person name="Theodore J."/>
            <person name="Thoulutsang Y."/>
            <person name="Topham K."/>
            <person name="Towey S."/>
            <person name="Tsamla T."/>
            <person name="Tsomo N."/>
            <person name="Vallee D."/>
            <person name="Vassiliev H."/>
            <person name="Venkataraman V."/>
            <person name="Vinson J."/>
            <person name="Vo A."/>
            <person name="Wade C."/>
            <person name="Wang S."/>
            <person name="Wangchuk T."/>
            <person name="Wangdi T."/>
            <person name="Whittaker C."/>
            <person name="Wilkinson J."/>
            <person name="Wu Y."/>
            <person name="Wyman D."/>
            <person name="Yadav S."/>
            <person name="Yang S."/>
            <person name="Yang X."/>
            <person name="Yeager S."/>
            <person name="Yee E."/>
            <person name="Young G."/>
            <person name="Zainoun J."/>
            <person name="Zembeck L."/>
            <person name="Zimmer A."/>
            <person name="Zody M."/>
            <person name="Lander E."/>
        </authorList>
    </citation>
    <scope>NUCLEOTIDE SEQUENCE [LARGE SCALE GENOMIC DNA]</scope>
</reference>
<dbReference type="InterPro" id="IPR013602">
    <property type="entry name" value="Dynein_heavy_linker"/>
</dbReference>
<dbReference type="InterPro" id="IPR042219">
    <property type="entry name" value="AAA_lid_11_sf"/>
</dbReference>
<accession>H2ZRC6</accession>